<evidence type="ECO:0000313" key="2">
    <source>
        <dbReference type="Proteomes" id="UP000288178"/>
    </source>
</evidence>
<organism evidence="1 2">
    <name type="scientific">Rubrivivax albus</name>
    <dbReference type="NCBI Taxonomy" id="2499835"/>
    <lineage>
        <taxon>Bacteria</taxon>
        <taxon>Pseudomonadati</taxon>
        <taxon>Pseudomonadota</taxon>
        <taxon>Betaproteobacteria</taxon>
        <taxon>Burkholderiales</taxon>
        <taxon>Sphaerotilaceae</taxon>
        <taxon>Rubrivivax</taxon>
    </lineage>
</organism>
<accession>A0A3S2U484</accession>
<keyword evidence="2" id="KW-1185">Reference proteome</keyword>
<dbReference type="RefSeq" id="WP_128198091.1">
    <property type="nucleotide sequence ID" value="NZ_SACT01000002.1"/>
</dbReference>
<evidence type="ECO:0000313" key="1">
    <source>
        <dbReference type="EMBL" id="RVT52719.1"/>
    </source>
</evidence>
<sequence length="126" mass="13857">MTAVRRPGPERWQVDAGEADIAVLTVPPVLRRERLFDLDLQFRVKLPAADAPPGEPWLAVTLEIDGRREWTRRIDARGPGDTDVLDFHCRRALPAGSALRLRAVTQVGGGAKRQRLVLSAEAAGDD</sequence>
<protein>
    <submittedName>
        <fullName evidence="1">Uncharacterized protein</fullName>
    </submittedName>
</protein>
<dbReference type="Proteomes" id="UP000288178">
    <property type="component" value="Unassembled WGS sequence"/>
</dbReference>
<comment type="caution">
    <text evidence="1">The sequence shown here is derived from an EMBL/GenBank/DDBJ whole genome shotgun (WGS) entry which is preliminary data.</text>
</comment>
<dbReference type="OrthoDB" id="8903985at2"/>
<reference evidence="1 2" key="1">
    <citation type="submission" date="2019-01" db="EMBL/GenBank/DDBJ databases">
        <authorList>
            <person name="Chen W.-M."/>
        </authorList>
    </citation>
    <scope>NUCLEOTIDE SEQUENCE [LARGE SCALE GENOMIC DNA]</scope>
    <source>
        <strain evidence="1 2">ICH-3</strain>
    </source>
</reference>
<dbReference type="EMBL" id="SACT01000002">
    <property type="protein sequence ID" value="RVT52719.1"/>
    <property type="molecule type" value="Genomic_DNA"/>
</dbReference>
<proteinExistence type="predicted"/>
<gene>
    <name evidence="1" type="ORF">ENE75_09900</name>
</gene>
<dbReference type="AlphaFoldDB" id="A0A3S2U484"/>
<name>A0A3S2U484_9BURK</name>